<comment type="similarity">
    <text evidence="1">Belongs to the monovalent cation:proton antiporter 1 (CPA1) transporter (TC 2.A.36) family.</text>
</comment>
<dbReference type="InterPro" id="IPR051843">
    <property type="entry name" value="CPA1_transporter"/>
</dbReference>
<keyword evidence="3" id="KW-1185">Reference proteome</keyword>
<reference evidence="2 3" key="1">
    <citation type="submission" date="2018-11" db="EMBL/GenBank/DDBJ databases">
        <authorList>
            <consortium name="Pathogen Informatics"/>
        </authorList>
    </citation>
    <scope>NUCLEOTIDE SEQUENCE [LARGE SCALE GENOMIC DNA]</scope>
</reference>
<evidence type="ECO:0000313" key="2">
    <source>
        <dbReference type="EMBL" id="VDN41958.1"/>
    </source>
</evidence>
<evidence type="ECO:0000313" key="3">
    <source>
        <dbReference type="Proteomes" id="UP000281553"/>
    </source>
</evidence>
<accession>A0A3P7NZZ7</accession>
<dbReference type="Proteomes" id="UP000281553">
    <property type="component" value="Unassembled WGS sequence"/>
</dbReference>
<proteinExistence type="inferred from homology"/>
<protein>
    <submittedName>
        <fullName evidence="2">Uncharacterized protein</fullName>
    </submittedName>
</protein>
<dbReference type="PROSITE" id="PS51257">
    <property type="entry name" value="PROKAR_LIPOPROTEIN"/>
    <property type="match status" value="1"/>
</dbReference>
<evidence type="ECO:0000256" key="1">
    <source>
        <dbReference type="ARBA" id="ARBA00007367"/>
    </source>
</evidence>
<name>A0A3P7NZZ7_DIBLA</name>
<dbReference type="GO" id="GO:0098662">
    <property type="term" value="P:inorganic cation transmembrane transport"/>
    <property type="evidence" value="ECO:0007669"/>
    <property type="project" value="TreeGrafter"/>
</dbReference>
<dbReference type="EMBL" id="UYRU01103202">
    <property type="protein sequence ID" value="VDN41958.1"/>
    <property type="molecule type" value="Genomic_DNA"/>
</dbReference>
<dbReference type="OrthoDB" id="423807at2759"/>
<organism evidence="2 3">
    <name type="scientific">Dibothriocephalus latus</name>
    <name type="common">Fish tapeworm</name>
    <name type="synonym">Diphyllobothrium latum</name>
    <dbReference type="NCBI Taxonomy" id="60516"/>
    <lineage>
        <taxon>Eukaryota</taxon>
        <taxon>Metazoa</taxon>
        <taxon>Spiralia</taxon>
        <taxon>Lophotrochozoa</taxon>
        <taxon>Platyhelminthes</taxon>
        <taxon>Cestoda</taxon>
        <taxon>Eucestoda</taxon>
        <taxon>Diphyllobothriidea</taxon>
        <taxon>Diphyllobothriidae</taxon>
        <taxon>Dibothriocephalus</taxon>
    </lineage>
</organism>
<dbReference type="PANTHER" id="PTHR31102:SF1">
    <property type="entry name" value="CATION_H+ EXCHANGER DOMAIN-CONTAINING PROTEIN"/>
    <property type="match status" value="1"/>
</dbReference>
<gene>
    <name evidence="2" type="ORF">DILT_LOCUS18691</name>
</gene>
<dbReference type="PANTHER" id="PTHR31102">
    <property type="match status" value="1"/>
</dbReference>
<dbReference type="AlphaFoldDB" id="A0A3P7NZZ7"/>
<sequence length="79" mass="8229">MIRLEQAGWGVKHGIPTITVAACSMDDVVSITGFGVAFSVAFSKGNLAESLAAPGCCRWSLLGFPYLAPSTSGHSKSLR</sequence>